<dbReference type="PANTHER" id="PTHR33778">
    <property type="entry name" value="PROTEIN MGTC"/>
    <property type="match status" value="1"/>
</dbReference>
<evidence type="ECO:0000313" key="9">
    <source>
        <dbReference type="EMBL" id="CAE4670227.1"/>
    </source>
</evidence>
<evidence type="ECO:0000256" key="5">
    <source>
        <dbReference type="ARBA" id="ARBA00023136"/>
    </source>
</evidence>
<evidence type="ECO:0000256" key="4">
    <source>
        <dbReference type="ARBA" id="ARBA00022989"/>
    </source>
</evidence>
<comment type="subcellular location">
    <subcellularLocation>
        <location evidence="1">Cell membrane</location>
        <topology evidence="1">Multi-pass membrane protein</topology>
    </subcellularLocation>
</comment>
<evidence type="ECO:0000256" key="6">
    <source>
        <dbReference type="SAM" id="MobiDB-lite"/>
    </source>
</evidence>
<feature type="transmembrane region" description="Helical" evidence="7">
    <location>
        <begin position="211"/>
        <end position="240"/>
    </location>
</feature>
<dbReference type="GO" id="GO:0005886">
    <property type="term" value="C:plasma membrane"/>
    <property type="evidence" value="ECO:0007669"/>
    <property type="project" value="UniProtKB-SubCell"/>
</dbReference>
<keyword evidence="3 7" id="KW-0812">Transmembrane</keyword>
<keyword evidence="5 7" id="KW-0472">Membrane</keyword>
<evidence type="ECO:0000259" key="8">
    <source>
        <dbReference type="Pfam" id="PF02308"/>
    </source>
</evidence>
<dbReference type="AlphaFoldDB" id="A0A7S4VWF0"/>
<keyword evidence="2" id="KW-1003">Cell membrane</keyword>
<dbReference type="InterPro" id="IPR049177">
    <property type="entry name" value="MgtC_SapB_SrpB_YhiD_N"/>
</dbReference>
<evidence type="ECO:0000256" key="3">
    <source>
        <dbReference type="ARBA" id="ARBA00022692"/>
    </source>
</evidence>
<feature type="transmembrane region" description="Helical" evidence="7">
    <location>
        <begin position="37"/>
        <end position="59"/>
    </location>
</feature>
<reference evidence="9" key="1">
    <citation type="submission" date="2021-01" db="EMBL/GenBank/DDBJ databases">
        <authorList>
            <person name="Corre E."/>
            <person name="Pelletier E."/>
            <person name="Niang G."/>
            <person name="Scheremetjew M."/>
            <person name="Finn R."/>
            <person name="Kale V."/>
            <person name="Holt S."/>
            <person name="Cochrane G."/>
            <person name="Meng A."/>
            <person name="Brown T."/>
            <person name="Cohen L."/>
        </authorList>
    </citation>
    <scope>NUCLEOTIDE SEQUENCE</scope>
    <source>
        <strain evidence="9">GSO104</strain>
    </source>
</reference>
<proteinExistence type="predicted"/>
<evidence type="ECO:0000256" key="2">
    <source>
        <dbReference type="ARBA" id="ARBA00022475"/>
    </source>
</evidence>
<accession>A0A7S4VWF0</accession>
<dbReference type="InterPro" id="IPR003416">
    <property type="entry name" value="MgtC/SapB/SrpB/YhiD_fam"/>
</dbReference>
<gene>
    <name evidence="9" type="ORF">DBRI00130_LOCUS44664</name>
</gene>
<dbReference type="EMBL" id="HBNS01061916">
    <property type="protein sequence ID" value="CAE4670227.1"/>
    <property type="molecule type" value="Transcribed_RNA"/>
</dbReference>
<feature type="transmembrane region" description="Helical" evidence="7">
    <location>
        <begin position="138"/>
        <end position="158"/>
    </location>
</feature>
<evidence type="ECO:0000256" key="1">
    <source>
        <dbReference type="ARBA" id="ARBA00004651"/>
    </source>
</evidence>
<feature type="domain" description="MgtC/SapB/SrpB/YhiD N-terminal" evidence="8">
    <location>
        <begin position="113"/>
        <end position="244"/>
    </location>
</feature>
<organism evidence="9">
    <name type="scientific">Ditylum brightwellii</name>
    <dbReference type="NCBI Taxonomy" id="49249"/>
    <lineage>
        <taxon>Eukaryota</taxon>
        <taxon>Sar</taxon>
        <taxon>Stramenopiles</taxon>
        <taxon>Ochrophyta</taxon>
        <taxon>Bacillariophyta</taxon>
        <taxon>Mediophyceae</taxon>
        <taxon>Lithodesmiophycidae</taxon>
        <taxon>Lithodesmiales</taxon>
        <taxon>Lithodesmiaceae</taxon>
        <taxon>Ditylum</taxon>
    </lineage>
</organism>
<feature type="region of interest" description="Disordered" evidence="6">
    <location>
        <begin position="277"/>
        <end position="319"/>
    </location>
</feature>
<dbReference type="Pfam" id="PF02308">
    <property type="entry name" value="MgtC"/>
    <property type="match status" value="1"/>
</dbReference>
<keyword evidence="4 7" id="KW-1133">Transmembrane helix</keyword>
<feature type="transmembrane region" description="Helical" evidence="7">
    <location>
        <begin position="109"/>
        <end position="126"/>
    </location>
</feature>
<dbReference type="PRINTS" id="PR01837">
    <property type="entry name" value="MGTCSAPBPROT"/>
</dbReference>
<protein>
    <recommendedName>
        <fullName evidence="8">MgtC/SapB/SrpB/YhiD N-terminal domain-containing protein</fullName>
    </recommendedName>
</protein>
<evidence type="ECO:0000256" key="7">
    <source>
        <dbReference type="SAM" id="Phobius"/>
    </source>
</evidence>
<sequence>MRLFGLRSASVLTAEQHIVSHTPGSPYFTDFTWSKGIFYSLAVIYVCAAFVVVTVEPFLSSNNCHATLPLDENGEPKQIEFENALFVYDPCRYVRLPQFAYLTREECMFGRRLVAAVILGGIVGWERRQSDRPAGIRTMSLVSLGSCLFSICSAFAFLSGPMSWDASRVSAAIPSGVGFLGSALIFKNAKSDSDSSNGGHTVSGLTTATSVWLSAAVGIACGGGLYFAASFCVAIMLVVLRFGPRWSHKHHDDDSHGALNSHDGLVDLGTDDTKKTYDSFPSAEHTVPTDPEFQPLKEKTMSISKTKKRRLKKQPSLID</sequence>
<name>A0A7S4VWF0_9STRA</name>
<dbReference type="PANTHER" id="PTHR33778:SF1">
    <property type="entry name" value="MAGNESIUM TRANSPORTER YHID-RELATED"/>
    <property type="match status" value="1"/>
</dbReference>